<proteinExistence type="predicted"/>
<reference evidence="2" key="1">
    <citation type="journal article" date="2023" name="Front. Plant Sci.">
        <title>Chromosomal-level genome assembly of Melastoma candidum provides insights into trichome evolution.</title>
        <authorList>
            <person name="Zhong Y."/>
            <person name="Wu W."/>
            <person name="Sun C."/>
            <person name="Zou P."/>
            <person name="Liu Y."/>
            <person name="Dai S."/>
            <person name="Zhou R."/>
        </authorList>
    </citation>
    <scope>NUCLEOTIDE SEQUENCE [LARGE SCALE GENOMIC DNA]</scope>
</reference>
<comment type="caution">
    <text evidence="1">The sequence shown here is derived from an EMBL/GenBank/DDBJ whole genome shotgun (WGS) entry which is preliminary data.</text>
</comment>
<protein>
    <submittedName>
        <fullName evidence="1">Uncharacterized protein</fullName>
    </submittedName>
</protein>
<evidence type="ECO:0000313" key="1">
    <source>
        <dbReference type="EMBL" id="KAI4381895.1"/>
    </source>
</evidence>
<accession>A0ACB9RSL9</accession>
<keyword evidence="2" id="KW-1185">Reference proteome</keyword>
<gene>
    <name evidence="1" type="ORF">MLD38_007918</name>
</gene>
<organism evidence="1 2">
    <name type="scientific">Melastoma candidum</name>
    <dbReference type="NCBI Taxonomy" id="119954"/>
    <lineage>
        <taxon>Eukaryota</taxon>
        <taxon>Viridiplantae</taxon>
        <taxon>Streptophyta</taxon>
        <taxon>Embryophyta</taxon>
        <taxon>Tracheophyta</taxon>
        <taxon>Spermatophyta</taxon>
        <taxon>Magnoliopsida</taxon>
        <taxon>eudicotyledons</taxon>
        <taxon>Gunneridae</taxon>
        <taxon>Pentapetalae</taxon>
        <taxon>rosids</taxon>
        <taxon>malvids</taxon>
        <taxon>Myrtales</taxon>
        <taxon>Melastomataceae</taxon>
        <taxon>Melastomatoideae</taxon>
        <taxon>Melastomateae</taxon>
        <taxon>Melastoma</taxon>
    </lineage>
</organism>
<sequence>MDGVPYREEGGSQVLRKLREAGNAVDELFRGLLADVSGHETEKPIAGLLDGTGEYTLVMFVATAKRLRVLKRCDLSVINLGGRKQENKSAL</sequence>
<name>A0ACB9RSL9_9MYRT</name>
<evidence type="ECO:0000313" key="2">
    <source>
        <dbReference type="Proteomes" id="UP001057402"/>
    </source>
</evidence>
<dbReference type="Proteomes" id="UP001057402">
    <property type="component" value="Chromosome 3"/>
</dbReference>
<dbReference type="EMBL" id="CM042882">
    <property type="protein sequence ID" value="KAI4381895.1"/>
    <property type="molecule type" value="Genomic_DNA"/>
</dbReference>